<dbReference type="GO" id="GO:0008270">
    <property type="term" value="F:zinc ion binding"/>
    <property type="evidence" value="ECO:0007669"/>
    <property type="project" value="UniProtKB-KW"/>
</dbReference>
<dbReference type="AlphaFoldDB" id="A0A3Q2DFZ0"/>
<sequence length="114" mass="12885">MVPPASVSWVPVFTGIHTGEKPYCCDLCDKAFKRRANLVLHYRIHTGEKPYPCDLCDKSFTDSSNLASHKKTHIENRPFTCRLCGKSFTRSHVLNSAPPPLFQTAPARQRLQTI</sequence>
<evidence type="ECO:0000256" key="3">
    <source>
        <dbReference type="ARBA" id="ARBA00022737"/>
    </source>
</evidence>
<feature type="domain" description="C2H2-type" evidence="8">
    <location>
        <begin position="23"/>
        <end position="50"/>
    </location>
</feature>
<dbReference type="GO" id="GO:0005634">
    <property type="term" value="C:nucleus"/>
    <property type="evidence" value="ECO:0007669"/>
    <property type="project" value="UniProtKB-SubCell"/>
</dbReference>
<reference evidence="9" key="2">
    <citation type="submission" date="2025-09" db="UniProtKB">
        <authorList>
            <consortium name="Ensembl"/>
        </authorList>
    </citation>
    <scope>IDENTIFICATION</scope>
</reference>
<keyword evidence="6" id="KW-0539">Nucleus</keyword>
<dbReference type="InterPro" id="IPR036236">
    <property type="entry name" value="Znf_C2H2_sf"/>
</dbReference>
<dbReference type="Ensembl" id="ENSCVAT00000026752.1">
    <property type="protein sequence ID" value="ENSCVAP00000017937.1"/>
    <property type="gene ID" value="ENSCVAG00000021107.1"/>
</dbReference>
<dbReference type="PANTHER" id="PTHR24394">
    <property type="entry name" value="ZINC FINGER PROTEIN"/>
    <property type="match status" value="1"/>
</dbReference>
<dbReference type="Pfam" id="PF00096">
    <property type="entry name" value="zf-C2H2"/>
    <property type="match status" value="3"/>
</dbReference>
<evidence type="ECO:0000313" key="9">
    <source>
        <dbReference type="Ensembl" id="ENSCVAP00000017937.1"/>
    </source>
</evidence>
<keyword evidence="4 7" id="KW-0863">Zinc-finger</keyword>
<dbReference type="InterPro" id="IPR013087">
    <property type="entry name" value="Znf_C2H2_type"/>
</dbReference>
<accession>A0A3Q2DFZ0</accession>
<protein>
    <submittedName>
        <fullName evidence="9">Zinc finger protein 14</fullName>
    </submittedName>
</protein>
<keyword evidence="2" id="KW-0479">Metal-binding</keyword>
<evidence type="ECO:0000256" key="5">
    <source>
        <dbReference type="ARBA" id="ARBA00022833"/>
    </source>
</evidence>
<comment type="subcellular location">
    <subcellularLocation>
        <location evidence="1">Nucleus</location>
    </subcellularLocation>
</comment>
<dbReference type="PANTHER" id="PTHR24394:SF29">
    <property type="entry name" value="MYONEURIN"/>
    <property type="match status" value="1"/>
</dbReference>
<dbReference type="GeneTree" id="ENSGT01150000286939"/>
<keyword evidence="5" id="KW-0862">Zinc</keyword>
<evidence type="ECO:0000256" key="2">
    <source>
        <dbReference type="ARBA" id="ARBA00022723"/>
    </source>
</evidence>
<dbReference type="PROSITE" id="PS50157">
    <property type="entry name" value="ZINC_FINGER_C2H2_2"/>
    <property type="match status" value="2"/>
</dbReference>
<dbReference type="PROSITE" id="PS00028">
    <property type="entry name" value="ZINC_FINGER_C2H2_1"/>
    <property type="match status" value="2"/>
</dbReference>
<evidence type="ECO:0000313" key="10">
    <source>
        <dbReference type="Proteomes" id="UP000265020"/>
    </source>
</evidence>
<dbReference type="Gene3D" id="3.30.160.60">
    <property type="entry name" value="Classic Zinc Finger"/>
    <property type="match status" value="3"/>
</dbReference>
<dbReference type="FunFam" id="3.30.160.60:FF:000100">
    <property type="entry name" value="Zinc finger 45-like"/>
    <property type="match status" value="1"/>
</dbReference>
<keyword evidence="10" id="KW-1185">Reference proteome</keyword>
<evidence type="ECO:0000259" key="8">
    <source>
        <dbReference type="PROSITE" id="PS50157"/>
    </source>
</evidence>
<keyword evidence="3" id="KW-0677">Repeat</keyword>
<proteinExistence type="predicted"/>
<evidence type="ECO:0000256" key="6">
    <source>
        <dbReference type="ARBA" id="ARBA00023242"/>
    </source>
</evidence>
<dbReference type="Proteomes" id="UP000265020">
    <property type="component" value="Unassembled WGS sequence"/>
</dbReference>
<feature type="domain" description="C2H2-type" evidence="8">
    <location>
        <begin position="51"/>
        <end position="78"/>
    </location>
</feature>
<dbReference type="SUPFAM" id="SSF57667">
    <property type="entry name" value="beta-beta-alpha zinc fingers"/>
    <property type="match status" value="2"/>
</dbReference>
<dbReference type="FunFam" id="3.30.160.60:FF:000690">
    <property type="entry name" value="Zinc finger protein 354C"/>
    <property type="match status" value="2"/>
</dbReference>
<dbReference type="GO" id="GO:0000981">
    <property type="term" value="F:DNA-binding transcription factor activity, RNA polymerase II-specific"/>
    <property type="evidence" value="ECO:0007669"/>
    <property type="project" value="TreeGrafter"/>
</dbReference>
<evidence type="ECO:0000256" key="7">
    <source>
        <dbReference type="PROSITE-ProRule" id="PRU00042"/>
    </source>
</evidence>
<reference evidence="9" key="1">
    <citation type="submission" date="2025-08" db="UniProtKB">
        <authorList>
            <consortium name="Ensembl"/>
        </authorList>
    </citation>
    <scope>IDENTIFICATION</scope>
</reference>
<evidence type="ECO:0000256" key="4">
    <source>
        <dbReference type="ARBA" id="ARBA00022771"/>
    </source>
</evidence>
<dbReference type="SMART" id="SM00355">
    <property type="entry name" value="ZnF_C2H2"/>
    <property type="match status" value="2"/>
</dbReference>
<name>A0A3Q2DFZ0_CYPVA</name>
<evidence type="ECO:0000256" key="1">
    <source>
        <dbReference type="ARBA" id="ARBA00004123"/>
    </source>
</evidence>
<organism evidence="9 10">
    <name type="scientific">Cyprinodon variegatus</name>
    <name type="common">Sheepshead minnow</name>
    <dbReference type="NCBI Taxonomy" id="28743"/>
    <lineage>
        <taxon>Eukaryota</taxon>
        <taxon>Metazoa</taxon>
        <taxon>Chordata</taxon>
        <taxon>Craniata</taxon>
        <taxon>Vertebrata</taxon>
        <taxon>Euteleostomi</taxon>
        <taxon>Actinopterygii</taxon>
        <taxon>Neopterygii</taxon>
        <taxon>Teleostei</taxon>
        <taxon>Neoteleostei</taxon>
        <taxon>Acanthomorphata</taxon>
        <taxon>Ovalentaria</taxon>
        <taxon>Atherinomorphae</taxon>
        <taxon>Cyprinodontiformes</taxon>
        <taxon>Cyprinodontidae</taxon>
        <taxon>Cyprinodon</taxon>
    </lineage>
</organism>